<feature type="domain" description="Malonyl-CoA:ACP transacylase (MAT)" evidence="6">
    <location>
        <begin position="98"/>
        <end position="400"/>
    </location>
</feature>
<comment type="catalytic activity">
    <reaction evidence="4">
        <text>holo-[ACP] + malonyl-CoA = malonyl-[ACP] + CoA</text>
        <dbReference type="Rhea" id="RHEA:41792"/>
        <dbReference type="Rhea" id="RHEA-COMP:9623"/>
        <dbReference type="Rhea" id="RHEA-COMP:9685"/>
        <dbReference type="ChEBI" id="CHEBI:57287"/>
        <dbReference type="ChEBI" id="CHEBI:57384"/>
        <dbReference type="ChEBI" id="CHEBI:64479"/>
        <dbReference type="ChEBI" id="CHEBI:78449"/>
        <dbReference type="EC" id="2.3.1.39"/>
    </reaction>
</comment>
<dbReference type="EMBL" id="CP115149">
    <property type="protein sequence ID" value="WBL35465.1"/>
    <property type="molecule type" value="Genomic_DNA"/>
</dbReference>
<evidence type="ECO:0000256" key="5">
    <source>
        <dbReference type="SAM" id="MobiDB-lite"/>
    </source>
</evidence>
<proteinExistence type="predicted"/>
<keyword evidence="8" id="KW-1185">Reference proteome</keyword>
<dbReference type="InterPro" id="IPR001227">
    <property type="entry name" value="Ac_transferase_dom_sf"/>
</dbReference>
<dbReference type="InterPro" id="IPR004410">
    <property type="entry name" value="Malonyl_CoA-ACP_transAc_FabD"/>
</dbReference>
<dbReference type="Gene3D" id="3.40.366.10">
    <property type="entry name" value="Malonyl-Coenzyme A Acyl Carrier Protein, domain 2"/>
    <property type="match status" value="1"/>
</dbReference>
<dbReference type="SMART" id="SM00827">
    <property type="entry name" value="PKS_AT"/>
    <property type="match status" value="1"/>
</dbReference>
<dbReference type="InterPro" id="IPR016036">
    <property type="entry name" value="Malonyl_transacylase_ACP-bd"/>
</dbReference>
<evidence type="ECO:0000259" key="6">
    <source>
        <dbReference type="SMART" id="SM00827"/>
    </source>
</evidence>
<gene>
    <name evidence="7" type="primary">fabD</name>
    <name evidence="7" type="ORF">O0235_11850</name>
</gene>
<dbReference type="SUPFAM" id="SSF52151">
    <property type="entry name" value="FabD/lysophospholipase-like"/>
    <property type="match status" value="1"/>
</dbReference>
<evidence type="ECO:0000256" key="2">
    <source>
        <dbReference type="ARBA" id="ARBA00022679"/>
    </source>
</evidence>
<keyword evidence="3 7" id="KW-0012">Acyltransferase</keyword>
<dbReference type="InterPro" id="IPR014043">
    <property type="entry name" value="Acyl_transferase_dom"/>
</dbReference>
<organism evidence="7 8">
    <name type="scientific">Tepidiforma flava</name>
    <dbReference type="NCBI Taxonomy" id="3004094"/>
    <lineage>
        <taxon>Bacteria</taxon>
        <taxon>Bacillati</taxon>
        <taxon>Chloroflexota</taxon>
        <taxon>Tepidiformia</taxon>
        <taxon>Tepidiformales</taxon>
        <taxon>Tepidiformaceae</taxon>
        <taxon>Tepidiforma</taxon>
    </lineage>
</organism>
<dbReference type="PANTHER" id="PTHR42681:SF1">
    <property type="entry name" value="MALONYL-COA-ACYL CARRIER PROTEIN TRANSACYLASE, MITOCHONDRIAL"/>
    <property type="match status" value="1"/>
</dbReference>
<reference evidence="7 8" key="1">
    <citation type="journal article" date="2023" name="ISME J.">
        <title>Thermophilic Dehalococcoidia with unusual traits shed light on an unexpected past.</title>
        <authorList>
            <person name="Palmer M."/>
            <person name="Covington J.K."/>
            <person name="Zhou E.M."/>
            <person name="Thomas S.C."/>
            <person name="Habib N."/>
            <person name="Seymour C.O."/>
            <person name="Lai D."/>
            <person name="Johnston J."/>
            <person name="Hashimi A."/>
            <person name="Jiao J.Y."/>
            <person name="Muok A.R."/>
            <person name="Liu L."/>
            <person name="Xian W.D."/>
            <person name="Zhi X.Y."/>
            <person name="Li M.M."/>
            <person name="Silva L.P."/>
            <person name="Bowen B.P."/>
            <person name="Louie K."/>
            <person name="Briegel A."/>
            <person name="Pett-Ridge J."/>
            <person name="Weber P.K."/>
            <person name="Tocheva E.I."/>
            <person name="Woyke T."/>
            <person name="Northen T.R."/>
            <person name="Mayali X."/>
            <person name="Li W.J."/>
            <person name="Hedlund B.P."/>
        </authorList>
    </citation>
    <scope>NUCLEOTIDE SEQUENCE [LARGE SCALE GENOMIC DNA]</scope>
    <source>
        <strain evidence="7 8">YIM 72310</strain>
    </source>
</reference>
<feature type="region of interest" description="Disordered" evidence="5">
    <location>
        <begin position="22"/>
        <end position="68"/>
    </location>
</feature>
<dbReference type="NCBIfam" id="TIGR00128">
    <property type="entry name" value="fabD"/>
    <property type="match status" value="1"/>
</dbReference>
<dbReference type="EC" id="2.3.1.39" evidence="1"/>
<dbReference type="Gene3D" id="3.30.70.250">
    <property type="entry name" value="Malonyl-CoA ACP transacylase, ACP-binding"/>
    <property type="match status" value="1"/>
</dbReference>
<keyword evidence="2 7" id="KW-0808">Transferase</keyword>
<dbReference type="InterPro" id="IPR016035">
    <property type="entry name" value="Acyl_Trfase/lysoPLipase"/>
</dbReference>
<name>A0ABY7M4I7_9CHLR</name>
<evidence type="ECO:0000313" key="8">
    <source>
        <dbReference type="Proteomes" id="UP001212803"/>
    </source>
</evidence>
<evidence type="ECO:0000256" key="3">
    <source>
        <dbReference type="ARBA" id="ARBA00023315"/>
    </source>
</evidence>
<dbReference type="InterPro" id="IPR050858">
    <property type="entry name" value="Mal-CoA-ACP_Trans/PKS_FabD"/>
</dbReference>
<evidence type="ECO:0000313" key="7">
    <source>
        <dbReference type="EMBL" id="WBL35465.1"/>
    </source>
</evidence>
<dbReference type="Proteomes" id="UP001212803">
    <property type="component" value="Chromosome"/>
</dbReference>
<dbReference type="Pfam" id="PF00698">
    <property type="entry name" value="Acyl_transf_1"/>
    <property type="match status" value="1"/>
</dbReference>
<dbReference type="PANTHER" id="PTHR42681">
    <property type="entry name" value="MALONYL-COA-ACYL CARRIER PROTEIN TRANSACYLASE, MITOCHONDRIAL"/>
    <property type="match status" value="1"/>
</dbReference>
<evidence type="ECO:0000256" key="4">
    <source>
        <dbReference type="ARBA" id="ARBA00048462"/>
    </source>
</evidence>
<dbReference type="GO" id="GO:0004314">
    <property type="term" value="F:[acyl-carrier-protein] S-malonyltransferase activity"/>
    <property type="evidence" value="ECO:0007669"/>
    <property type="project" value="UniProtKB-EC"/>
</dbReference>
<sequence>MGNDLKESRYAAAAQAEIRSFAPGEAPLASEDPDAAHHRLSAVQGSPAGAPRVPDLRDLPGAGSDSAARTGARLTFGATALEPFLIYSDPVRKDRAFVFPGQGAQAVGMGKDLYEQFPSVRELYDRADEILGFRLSRLCFEGPEDELQQTKNAQPAIAVTSLALLKVATEVSPKLLERPAFVAGHSLGEYSALVAAGALPFDEAIRLLRTRGELMQAAGEKNPGTMAAVLGLDLTDCEEICREAGAEVCNVNAPGQVVIGGRREAVVRALDYAKARGAVKVIPLSVSGAFHSSLMRPAADGMVQPVATASLADPAVPVVLNVTATPTQDELAIRHELVDQVCRPVQWSRTVEFLGEQGIETFIEFGPGRVLTAIIKRMLRKSTCINVNDAASVRVQLPDG</sequence>
<protein>
    <recommendedName>
        <fullName evidence="1">[acyl-carrier-protein] S-malonyltransferase</fullName>
        <ecNumber evidence="1">2.3.1.39</ecNumber>
    </recommendedName>
</protein>
<evidence type="ECO:0000256" key="1">
    <source>
        <dbReference type="ARBA" id="ARBA00013258"/>
    </source>
</evidence>
<accession>A0ABY7M4I7</accession>
<dbReference type="SUPFAM" id="SSF55048">
    <property type="entry name" value="Probable ACP-binding domain of malonyl-CoA ACP transacylase"/>
    <property type="match status" value="1"/>
</dbReference>